<accession>E6MIH8</accession>
<proteinExistence type="predicted"/>
<organism evidence="1 2">
    <name type="scientific">Pseudoramibacter alactolyticus ATCC 23263</name>
    <dbReference type="NCBI Taxonomy" id="887929"/>
    <lineage>
        <taxon>Bacteria</taxon>
        <taxon>Bacillati</taxon>
        <taxon>Bacillota</taxon>
        <taxon>Clostridia</taxon>
        <taxon>Eubacteriales</taxon>
        <taxon>Eubacteriaceae</taxon>
        <taxon>Pseudoramibacter</taxon>
    </lineage>
</organism>
<dbReference type="RefSeq" id="WP_006599235.1">
    <property type="nucleotide sequence ID" value="NZ_GL622359.1"/>
</dbReference>
<dbReference type="STRING" id="887929.HMP0721_1813"/>
<protein>
    <submittedName>
        <fullName evidence="1">Uncharacterized protein</fullName>
    </submittedName>
</protein>
<name>E6MIH8_9FIRM</name>
<dbReference type="AlphaFoldDB" id="E6MIH8"/>
<reference evidence="1 2" key="1">
    <citation type="submission" date="2010-12" db="EMBL/GenBank/DDBJ databases">
        <authorList>
            <person name="Muzny D."/>
            <person name="Qin X."/>
            <person name="Deng J."/>
            <person name="Jiang H."/>
            <person name="Liu Y."/>
            <person name="Qu J."/>
            <person name="Song X.-Z."/>
            <person name="Zhang L."/>
            <person name="Thornton R."/>
            <person name="Coyle M."/>
            <person name="Francisco L."/>
            <person name="Jackson L."/>
            <person name="Javaid M."/>
            <person name="Korchina V."/>
            <person name="Kovar C."/>
            <person name="Mata R."/>
            <person name="Mathew T."/>
            <person name="Ngo R."/>
            <person name="Nguyen L."/>
            <person name="Nguyen N."/>
            <person name="Okwuonu G."/>
            <person name="Ongeri F."/>
            <person name="Pham C."/>
            <person name="Simmons D."/>
            <person name="Wilczek-Boney K."/>
            <person name="Hale W."/>
            <person name="Jakkamsetti A."/>
            <person name="Pham P."/>
            <person name="Ruth R."/>
            <person name="San Lucas F."/>
            <person name="Warren J."/>
            <person name="Zhang J."/>
            <person name="Zhao Z."/>
            <person name="Zhou C."/>
            <person name="Zhu D."/>
            <person name="Lee S."/>
            <person name="Bess C."/>
            <person name="Blankenburg K."/>
            <person name="Forbes L."/>
            <person name="Fu Q."/>
            <person name="Gubbala S."/>
            <person name="Hirani K."/>
            <person name="Jayaseelan J.C."/>
            <person name="Lara F."/>
            <person name="Munidasa M."/>
            <person name="Palculict T."/>
            <person name="Patil S."/>
            <person name="Pu L.-L."/>
            <person name="Saada N."/>
            <person name="Tang L."/>
            <person name="Weissenberger G."/>
            <person name="Zhu Y."/>
            <person name="Hemphill L."/>
            <person name="Shang Y."/>
            <person name="Youmans B."/>
            <person name="Ayvaz T."/>
            <person name="Ross M."/>
            <person name="Santibanez J."/>
            <person name="Aqrawi P."/>
            <person name="Gross S."/>
            <person name="Joshi V."/>
            <person name="Fowler G."/>
            <person name="Nazareth L."/>
            <person name="Reid J."/>
            <person name="Worley K."/>
            <person name="Petrosino J."/>
            <person name="Highlander S."/>
            <person name="Gibbs R."/>
        </authorList>
    </citation>
    <scope>NUCLEOTIDE SEQUENCE [LARGE SCALE GENOMIC DNA]</scope>
    <source>
        <strain evidence="1 2">ATCC 23263</strain>
    </source>
</reference>
<sequence>MNNMRRRHKCVLIALTFGAIAWFFIMKGGNGFMRTATRPEPTGKQIREINNFKHLKHQMDYDYDFALAKERGICSKDDGPDASYLKLQRKYDRALSLYLKQTLDIEGLDAKLAAKGIPGYDVQTGDAADTIWKWFRSRSHLSSPYLYLRSNLRIERLSLKDIATLRSRSLDNEAGRQELAALAKRTYRELTRYEGEYGVWDKDRKSHEVLYCDLGSHDPDGPTNDRAPAECFVLWLTFEDERLDDESRSVKERNKIYERDDTSWHFYIQDRIIPAYERKFSEELGYPVRIFLHDNP</sequence>
<evidence type="ECO:0000313" key="1">
    <source>
        <dbReference type="EMBL" id="EFV01074.1"/>
    </source>
</evidence>
<evidence type="ECO:0000313" key="2">
    <source>
        <dbReference type="Proteomes" id="UP000004754"/>
    </source>
</evidence>
<dbReference type="HOGENOM" id="CLU_939624_0_0_9"/>
<gene>
    <name evidence="1" type="ORF">HMP0721_1813</name>
</gene>
<keyword evidence="2" id="KW-1185">Reference proteome</keyword>
<dbReference type="Proteomes" id="UP000004754">
    <property type="component" value="Unassembled WGS sequence"/>
</dbReference>
<dbReference type="OrthoDB" id="5242412at2"/>
<dbReference type="EMBL" id="AEQN01000023">
    <property type="protein sequence ID" value="EFV01074.1"/>
    <property type="molecule type" value="Genomic_DNA"/>
</dbReference>
<dbReference type="eggNOG" id="ENOG5032XAB">
    <property type="taxonomic scope" value="Bacteria"/>
</dbReference>
<comment type="caution">
    <text evidence="1">The sequence shown here is derived from an EMBL/GenBank/DDBJ whole genome shotgun (WGS) entry which is preliminary data.</text>
</comment>